<organism evidence="3 4">
    <name type="scientific">Lactuca sativa</name>
    <name type="common">Garden lettuce</name>
    <dbReference type="NCBI Taxonomy" id="4236"/>
    <lineage>
        <taxon>Eukaryota</taxon>
        <taxon>Viridiplantae</taxon>
        <taxon>Streptophyta</taxon>
        <taxon>Embryophyta</taxon>
        <taxon>Tracheophyta</taxon>
        <taxon>Spermatophyta</taxon>
        <taxon>Magnoliopsida</taxon>
        <taxon>eudicotyledons</taxon>
        <taxon>Gunneridae</taxon>
        <taxon>Pentapetalae</taxon>
        <taxon>asterids</taxon>
        <taxon>campanulids</taxon>
        <taxon>Asterales</taxon>
        <taxon>Asteraceae</taxon>
        <taxon>Cichorioideae</taxon>
        <taxon>Cichorieae</taxon>
        <taxon>Lactucinae</taxon>
        <taxon>Lactuca</taxon>
    </lineage>
</organism>
<dbReference type="EMBL" id="NBSK02000002">
    <property type="protein sequence ID" value="KAJ0221335.1"/>
    <property type="molecule type" value="Genomic_DNA"/>
</dbReference>
<dbReference type="Proteomes" id="UP000235145">
    <property type="component" value="Unassembled WGS sequence"/>
</dbReference>
<feature type="signal peptide" evidence="2">
    <location>
        <begin position="1"/>
        <end position="22"/>
    </location>
</feature>
<evidence type="ECO:0000256" key="1">
    <source>
        <dbReference type="ARBA" id="ARBA00004479"/>
    </source>
</evidence>
<dbReference type="InterPro" id="IPR051824">
    <property type="entry name" value="LRR_Rcpt-Like_S/T_Kinase"/>
</dbReference>
<evidence type="ECO:0000313" key="4">
    <source>
        <dbReference type="Proteomes" id="UP000235145"/>
    </source>
</evidence>
<dbReference type="GO" id="GO:0016020">
    <property type="term" value="C:membrane"/>
    <property type="evidence" value="ECO:0007669"/>
    <property type="project" value="UniProtKB-SubCell"/>
</dbReference>
<comment type="subcellular location">
    <subcellularLocation>
        <location evidence="1">Membrane</location>
        <topology evidence="1">Single-pass type I membrane protein</topology>
    </subcellularLocation>
</comment>
<name>A0A9R1XND3_LACSA</name>
<protein>
    <submittedName>
        <fullName evidence="3">Uncharacterized protein</fullName>
    </submittedName>
</protein>
<sequence>MGLYIVLSVVTLVVVLLWPTNGLNIQLHIGELMNLTGVLPKEFANLHSLQEMSFLGNRINGSIPEALGDMSTLEELVVEDNFLGGPLPQNLGRLSRLRRFRIDGTTLSGRIPDFIGNWRNLTRLDMLGTNMSGPFPSTISLLTNLIHCEHIIFRSLRNCLLTHLAKARITSCSYNDSELYGNRAAIFTTSGVAARKFQTDIEAGQHRETSMSFKTIDDVQVLLYAFHCFALKPDS</sequence>
<dbReference type="PANTHER" id="PTHR48006:SF60">
    <property type="entry name" value="PROTEIN KINASE DOMAIN-CONTAINING PROTEIN"/>
    <property type="match status" value="1"/>
</dbReference>
<keyword evidence="2" id="KW-0732">Signal</keyword>
<dbReference type="Gene3D" id="3.80.10.10">
    <property type="entry name" value="Ribonuclease Inhibitor"/>
    <property type="match status" value="1"/>
</dbReference>
<dbReference type="InterPro" id="IPR032675">
    <property type="entry name" value="LRR_dom_sf"/>
</dbReference>
<reference evidence="3 4" key="1">
    <citation type="journal article" date="2017" name="Nat. Commun.">
        <title>Genome assembly with in vitro proximity ligation data and whole-genome triplication in lettuce.</title>
        <authorList>
            <person name="Reyes-Chin-Wo S."/>
            <person name="Wang Z."/>
            <person name="Yang X."/>
            <person name="Kozik A."/>
            <person name="Arikit S."/>
            <person name="Song C."/>
            <person name="Xia L."/>
            <person name="Froenicke L."/>
            <person name="Lavelle D.O."/>
            <person name="Truco M.J."/>
            <person name="Xia R."/>
            <person name="Zhu S."/>
            <person name="Xu C."/>
            <person name="Xu H."/>
            <person name="Xu X."/>
            <person name="Cox K."/>
            <person name="Korf I."/>
            <person name="Meyers B.C."/>
            <person name="Michelmore R.W."/>
        </authorList>
    </citation>
    <scope>NUCLEOTIDE SEQUENCE [LARGE SCALE GENOMIC DNA]</scope>
    <source>
        <strain evidence="4">cv. Salinas</strain>
        <tissue evidence="3">Seedlings</tissue>
    </source>
</reference>
<dbReference type="PANTHER" id="PTHR48006">
    <property type="entry name" value="LEUCINE-RICH REPEAT-CONTAINING PROTEIN DDB_G0281931-RELATED"/>
    <property type="match status" value="1"/>
</dbReference>
<dbReference type="SUPFAM" id="SSF52058">
    <property type="entry name" value="L domain-like"/>
    <property type="match status" value="1"/>
</dbReference>
<dbReference type="AlphaFoldDB" id="A0A9R1XND3"/>
<proteinExistence type="predicted"/>
<comment type="caution">
    <text evidence="3">The sequence shown here is derived from an EMBL/GenBank/DDBJ whole genome shotgun (WGS) entry which is preliminary data.</text>
</comment>
<evidence type="ECO:0000313" key="3">
    <source>
        <dbReference type="EMBL" id="KAJ0221335.1"/>
    </source>
</evidence>
<keyword evidence="4" id="KW-1185">Reference proteome</keyword>
<gene>
    <name evidence="3" type="ORF">LSAT_V11C200095030</name>
</gene>
<evidence type="ECO:0000256" key="2">
    <source>
        <dbReference type="SAM" id="SignalP"/>
    </source>
</evidence>
<feature type="chain" id="PRO_5040504984" evidence="2">
    <location>
        <begin position="23"/>
        <end position="235"/>
    </location>
</feature>
<accession>A0A9R1XND3</accession>